<feature type="transmembrane region" description="Helical" evidence="1">
    <location>
        <begin position="20"/>
        <end position="42"/>
    </location>
</feature>
<sequence>MKIVDKTNIFLEVLDQNHKYLWGLLLAIPLTVIGLGLMAGTAKVTTLECQRSTVGSIGCQRTITGILGEEEDGLPGELRSAKVTKTSGIGIVLDTNKGDVEIAPYRTFVNSEHDRNAARVNAFLKDKQQNTLRVEQDDRLINSLWSGSMLIGGLTIGLLAMAIPVRVSCKLDRLRDRAIVDKQYLLLGNRQTVLTLSAIERAQVRESLFVRNHQPVYKIDLVSANAKNVSLSIPSKNLAEYEQIVEEIDRFIKT</sequence>
<name>A0A2T1GC03_9CYAN</name>
<keyword evidence="1" id="KW-0812">Transmembrane</keyword>
<evidence type="ECO:0000256" key="1">
    <source>
        <dbReference type="SAM" id="Phobius"/>
    </source>
</evidence>
<feature type="transmembrane region" description="Helical" evidence="1">
    <location>
        <begin position="143"/>
        <end position="165"/>
    </location>
</feature>
<keyword evidence="1" id="KW-1133">Transmembrane helix</keyword>
<dbReference type="RefSeq" id="WP_106307169.1">
    <property type="nucleotide sequence ID" value="NZ_PVWO01000225.1"/>
</dbReference>
<protein>
    <submittedName>
        <fullName evidence="2">Uncharacterized protein</fullName>
    </submittedName>
</protein>
<reference evidence="2 3" key="1">
    <citation type="submission" date="2018-03" db="EMBL/GenBank/DDBJ databases">
        <title>The ancient ancestry and fast evolution of plastids.</title>
        <authorList>
            <person name="Moore K.R."/>
            <person name="Magnabosco C."/>
            <person name="Momper L."/>
            <person name="Gold D.A."/>
            <person name="Bosak T."/>
            <person name="Fournier G.P."/>
        </authorList>
    </citation>
    <scope>NUCLEOTIDE SEQUENCE [LARGE SCALE GENOMIC DNA]</scope>
    <source>
        <strain evidence="2 3">CCALA 037</strain>
    </source>
</reference>
<evidence type="ECO:0000313" key="2">
    <source>
        <dbReference type="EMBL" id="PSB54889.1"/>
    </source>
</evidence>
<gene>
    <name evidence="2" type="ORF">C7B77_16735</name>
</gene>
<keyword evidence="3" id="KW-1185">Reference proteome</keyword>
<comment type="caution">
    <text evidence="2">The sequence shown here is derived from an EMBL/GenBank/DDBJ whole genome shotgun (WGS) entry which is preliminary data.</text>
</comment>
<accession>A0A2T1GC03</accession>
<dbReference type="OrthoDB" id="581603at2"/>
<evidence type="ECO:0000313" key="3">
    <source>
        <dbReference type="Proteomes" id="UP000238937"/>
    </source>
</evidence>
<proteinExistence type="predicted"/>
<dbReference type="AlphaFoldDB" id="A0A2T1GC03"/>
<dbReference type="Proteomes" id="UP000238937">
    <property type="component" value="Unassembled WGS sequence"/>
</dbReference>
<organism evidence="2 3">
    <name type="scientific">Chamaesiphon polymorphus CCALA 037</name>
    <dbReference type="NCBI Taxonomy" id="2107692"/>
    <lineage>
        <taxon>Bacteria</taxon>
        <taxon>Bacillati</taxon>
        <taxon>Cyanobacteriota</taxon>
        <taxon>Cyanophyceae</taxon>
        <taxon>Gomontiellales</taxon>
        <taxon>Chamaesiphonaceae</taxon>
        <taxon>Chamaesiphon</taxon>
    </lineage>
</organism>
<keyword evidence="1" id="KW-0472">Membrane</keyword>
<dbReference type="EMBL" id="PVWO01000225">
    <property type="protein sequence ID" value="PSB54889.1"/>
    <property type="molecule type" value="Genomic_DNA"/>
</dbReference>